<evidence type="ECO:0000313" key="1">
    <source>
        <dbReference type="EMBL" id="KAK3932170.1"/>
    </source>
</evidence>
<gene>
    <name evidence="1" type="ORF">KUF71_011498</name>
</gene>
<accession>A0AAE1I392</accession>
<dbReference type="AlphaFoldDB" id="A0AAE1I392"/>
<reference evidence="1" key="2">
    <citation type="journal article" date="2023" name="BMC Genomics">
        <title>Pest status, molecular evolution, and epigenetic factors derived from the genome assembly of Frankliniella fusca, a thysanopteran phytovirus vector.</title>
        <authorList>
            <person name="Catto M.A."/>
            <person name="Labadie P.E."/>
            <person name="Jacobson A.L."/>
            <person name="Kennedy G.G."/>
            <person name="Srinivasan R."/>
            <person name="Hunt B.G."/>
        </authorList>
    </citation>
    <scope>NUCLEOTIDE SEQUENCE</scope>
    <source>
        <strain evidence="1">PL_HMW_Pooled</strain>
    </source>
</reference>
<dbReference type="EMBL" id="JAHWGI010001434">
    <property type="protein sequence ID" value="KAK3932170.1"/>
    <property type="molecule type" value="Genomic_DNA"/>
</dbReference>
<proteinExistence type="predicted"/>
<keyword evidence="2" id="KW-1185">Reference proteome</keyword>
<comment type="caution">
    <text evidence="1">The sequence shown here is derived from an EMBL/GenBank/DDBJ whole genome shotgun (WGS) entry which is preliminary data.</text>
</comment>
<organism evidence="1 2">
    <name type="scientific">Frankliniella fusca</name>
    <dbReference type="NCBI Taxonomy" id="407009"/>
    <lineage>
        <taxon>Eukaryota</taxon>
        <taxon>Metazoa</taxon>
        <taxon>Ecdysozoa</taxon>
        <taxon>Arthropoda</taxon>
        <taxon>Hexapoda</taxon>
        <taxon>Insecta</taxon>
        <taxon>Pterygota</taxon>
        <taxon>Neoptera</taxon>
        <taxon>Paraneoptera</taxon>
        <taxon>Thysanoptera</taxon>
        <taxon>Terebrantia</taxon>
        <taxon>Thripoidea</taxon>
        <taxon>Thripidae</taxon>
        <taxon>Frankliniella</taxon>
    </lineage>
</organism>
<protein>
    <submittedName>
        <fullName evidence="1">Uncharacterized protein</fullName>
    </submittedName>
</protein>
<evidence type="ECO:0000313" key="2">
    <source>
        <dbReference type="Proteomes" id="UP001219518"/>
    </source>
</evidence>
<reference evidence="1" key="1">
    <citation type="submission" date="2021-07" db="EMBL/GenBank/DDBJ databases">
        <authorList>
            <person name="Catto M.A."/>
            <person name="Jacobson A."/>
            <person name="Kennedy G."/>
            <person name="Labadie P."/>
            <person name="Hunt B.G."/>
            <person name="Srinivasan R."/>
        </authorList>
    </citation>
    <scope>NUCLEOTIDE SEQUENCE</scope>
    <source>
        <strain evidence="1">PL_HMW_Pooled</strain>
        <tissue evidence="1">Head</tissue>
    </source>
</reference>
<dbReference type="Proteomes" id="UP001219518">
    <property type="component" value="Unassembled WGS sequence"/>
</dbReference>
<name>A0AAE1I392_9NEOP</name>
<sequence length="84" mass="9986">MTNSGRLEIFLGSYGEYQWTSKTDLEIQETIFTVCRFLEKSNRSHRSKRYSRPTVLTASFFRKRLQWVSSTANQVEEKIRSIFL</sequence>